<evidence type="ECO:0000256" key="3">
    <source>
        <dbReference type="ARBA" id="ARBA00022676"/>
    </source>
</evidence>
<gene>
    <name evidence="7" type="ORF">ZOSMA_178G00310</name>
</gene>
<evidence type="ECO:0000313" key="7">
    <source>
        <dbReference type="EMBL" id="KMZ71643.1"/>
    </source>
</evidence>
<dbReference type="AlphaFoldDB" id="A0A0K9PRH2"/>
<keyword evidence="4" id="KW-0812">Transmembrane</keyword>
<dbReference type="GO" id="GO:0016757">
    <property type="term" value="F:glycosyltransferase activity"/>
    <property type="evidence" value="ECO:0007669"/>
    <property type="project" value="UniProtKB-KW"/>
</dbReference>
<sequence length="509" mass="59194">MLNEKLPKNKWKSTTIGLLFLMCAVVLLFKILEFQSLNIPNTSIASFLNTTNILDVEYGFGCCSTDKIHTPSISISISKKKKKKKKKNRVVEQVLTMSDMDNLLEKNRASAMIPLWTTEVDEQMLRAKKEVENAPIVTTDDQLYSPVFRNLSTFKRSYQLMEEILKVYVYEEGDKPVFHRPTLRGLYASEGWFMDQMEKSTNFLIDDPNKAHLFYIPFSSVSLRFSMYIPQTRNHKELVDYMKSYIDMVSSKYPFWNRTGGADHFLAACHDWATDETEQSMKTAIRALCTASTVKGFQISKDVSLPATKIFHKNYPHLNIGGKPAHKRTTLAFFAGQMHGYLRPILVRHWENKDPDMVITGPIKRAIPFNALSEEDEDINNTTMINPYFHYMKSSKYCLCPRGSQVWSTRVMESIYYECVPVIISDNFVPPLFEVLNWSEFSVILPETDVPRLKQVLMAIPHRRYMEIARGVREVRKHFLWNTSPVKYDLFHMILHSVWFNRLNQIHVE</sequence>
<evidence type="ECO:0000256" key="4">
    <source>
        <dbReference type="ARBA" id="ARBA00022968"/>
    </source>
</evidence>
<evidence type="ECO:0000256" key="2">
    <source>
        <dbReference type="ARBA" id="ARBA00010271"/>
    </source>
</evidence>
<dbReference type="EMBL" id="LFYR01000667">
    <property type="protein sequence ID" value="KMZ71643.1"/>
    <property type="molecule type" value="Genomic_DNA"/>
</dbReference>
<evidence type="ECO:0000256" key="5">
    <source>
        <dbReference type="ARBA" id="ARBA00023034"/>
    </source>
</evidence>
<dbReference type="Pfam" id="PF03016">
    <property type="entry name" value="Exostosin_GT47"/>
    <property type="match status" value="1"/>
</dbReference>
<dbReference type="STRING" id="29655.A0A0K9PRH2"/>
<keyword evidence="7" id="KW-0808">Transferase</keyword>
<keyword evidence="8" id="KW-1185">Reference proteome</keyword>
<dbReference type="Proteomes" id="UP000036987">
    <property type="component" value="Unassembled WGS sequence"/>
</dbReference>
<keyword evidence="3" id="KW-0328">Glycosyltransferase</keyword>
<keyword evidence="5" id="KW-0333">Golgi apparatus</keyword>
<dbReference type="OMA" id="HQSRTSH"/>
<dbReference type="PANTHER" id="PTHR11062">
    <property type="entry name" value="EXOSTOSIN HEPARAN SULFATE GLYCOSYLTRANSFERASE -RELATED"/>
    <property type="match status" value="1"/>
</dbReference>
<feature type="domain" description="Exostosin GT47" evidence="6">
    <location>
        <begin position="163"/>
        <end position="459"/>
    </location>
</feature>
<comment type="subcellular location">
    <subcellularLocation>
        <location evidence="1">Golgi apparatus membrane</location>
        <topology evidence="1">Single-pass type II membrane protein</topology>
    </subcellularLocation>
</comment>
<name>A0A0K9PRH2_ZOSMR</name>
<dbReference type="GO" id="GO:0000139">
    <property type="term" value="C:Golgi membrane"/>
    <property type="evidence" value="ECO:0007669"/>
    <property type="project" value="UniProtKB-SubCell"/>
</dbReference>
<protein>
    <submittedName>
        <fullName evidence="7">UDP-Xyl: xylogalacturonan beta-1,3-xylosyltransferase, family GT47</fullName>
    </submittedName>
</protein>
<dbReference type="InterPro" id="IPR040911">
    <property type="entry name" value="Exostosin_GT47"/>
</dbReference>
<keyword evidence="4" id="KW-0735">Signal-anchor</keyword>
<dbReference type="OrthoDB" id="1924787at2759"/>
<organism evidence="7 8">
    <name type="scientific">Zostera marina</name>
    <name type="common">Eelgrass</name>
    <dbReference type="NCBI Taxonomy" id="29655"/>
    <lineage>
        <taxon>Eukaryota</taxon>
        <taxon>Viridiplantae</taxon>
        <taxon>Streptophyta</taxon>
        <taxon>Embryophyta</taxon>
        <taxon>Tracheophyta</taxon>
        <taxon>Spermatophyta</taxon>
        <taxon>Magnoliopsida</taxon>
        <taxon>Liliopsida</taxon>
        <taxon>Zosteraceae</taxon>
        <taxon>Zostera</taxon>
    </lineage>
</organism>
<reference evidence="8" key="1">
    <citation type="journal article" date="2016" name="Nature">
        <title>The genome of the seagrass Zostera marina reveals angiosperm adaptation to the sea.</title>
        <authorList>
            <person name="Olsen J.L."/>
            <person name="Rouze P."/>
            <person name="Verhelst B."/>
            <person name="Lin Y.-C."/>
            <person name="Bayer T."/>
            <person name="Collen J."/>
            <person name="Dattolo E."/>
            <person name="De Paoli E."/>
            <person name="Dittami S."/>
            <person name="Maumus F."/>
            <person name="Michel G."/>
            <person name="Kersting A."/>
            <person name="Lauritano C."/>
            <person name="Lohaus R."/>
            <person name="Toepel M."/>
            <person name="Tonon T."/>
            <person name="Vanneste K."/>
            <person name="Amirebrahimi M."/>
            <person name="Brakel J."/>
            <person name="Bostroem C."/>
            <person name="Chovatia M."/>
            <person name="Grimwood J."/>
            <person name="Jenkins J.W."/>
            <person name="Jueterbock A."/>
            <person name="Mraz A."/>
            <person name="Stam W.T."/>
            <person name="Tice H."/>
            <person name="Bornberg-Bauer E."/>
            <person name="Green P.J."/>
            <person name="Pearson G.A."/>
            <person name="Procaccini G."/>
            <person name="Duarte C.M."/>
            <person name="Schmutz J."/>
            <person name="Reusch T.B.H."/>
            <person name="Van de Peer Y."/>
        </authorList>
    </citation>
    <scope>NUCLEOTIDE SEQUENCE [LARGE SCALE GENOMIC DNA]</scope>
    <source>
        <strain evidence="8">cv. Finnish</strain>
    </source>
</reference>
<accession>A0A0K9PRH2</accession>
<comment type="similarity">
    <text evidence="2">Belongs to the glycosyltransferase 47 family.</text>
</comment>
<dbReference type="InterPro" id="IPR004263">
    <property type="entry name" value="Exostosin"/>
</dbReference>
<evidence type="ECO:0000256" key="1">
    <source>
        <dbReference type="ARBA" id="ARBA00004323"/>
    </source>
</evidence>
<evidence type="ECO:0000259" key="6">
    <source>
        <dbReference type="Pfam" id="PF03016"/>
    </source>
</evidence>
<dbReference type="PANTHER" id="PTHR11062:SF210">
    <property type="entry name" value="EXOSTOSIN FAMILY PROTEIN"/>
    <property type="match status" value="1"/>
</dbReference>
<comment type="caution">
    <text evidence="7">The sequence shown here is derived from an EMBL/GenBank/DDBJ whole genome shotgun (WGS) entry which is preliminary data.</text>
</comment>
<evidence type="ECO:0000313" key="8">
    <source>
        <dbReference type="Proteomes" id="UP000036987"/>
    </source>
</evidence>
<proteinExistence type="inferred from homology"/>